<gene>
    <name evidence="2" type="ORF">SVIO_021060</name>
</gene>
<keyword evidence="3" id="KW-1185">Reference proteome</keyword>
<protein>
    <submittedName>
        <fullName evidence="2">Uncharacterized protein</fullName>
    </submittedName>
</protein>
<name>A0A4D4L0D8_STRVO</name>
<comment type="caution">
    <text evidence="2">The sequence shown here is derived from an EMBL/GenBank/DDBJ whole genome shotgun (WGS) entry which is preliminary data.</text>
</comment>
<evidence type="ECO:0000313" key="2">
    <source>
        <dbReference type="EMBL" id="GDY51483.1"/>
    </source>
</evidence>
<evidence type="ECO:0000313" key="3">
    <source>
        <dbReference type="Proteomes" id="UP000301309"/>
    </source>
</evidence>
<dbReference type="Proteomes" id="UP000301309">
    <property type="component" value="Unassembled WGS sequence"/>
</dbReference>
<feature type="region of interest" description="Disordered" evidence="1">
    <location>
        <begin position="48"/>
        <end position="81"/>
    </location>
</feature>
<evidence type="ECO:0000256" key="1">
    <source>
        <dbReference type="SAM" id="MobiDB-lite"/>
    </source>
</evidence>
<accession>A0A4D4L0D8</accession>
<sequence length="81" mass="8366">MNDVLLAVGTRKGLFLGRPGGGGGWDFTGPHFPMQAVYSVGIDTRGDRPDCWPGRTARTGAPRSSAPTTSGRAGTSPPGPR</sequence>
<organism evidence="2 3">
    <name type="scientific">Streptomyces violaceusniger</name>
    <dbReference type="NCBI Taxonomy" id="68280"/>
    <lineage>
        <taxon>Bacteria</taxon>
        <taxon>Bacillati</taxon>
        <taxon>Actinomycetota</taxon>
        <taxon>Actinomycetes</taxon>
        <taxon>Kitasatosporales</taxon>
        <taxon>Streptomycetaceae</taxon>
        <taxon>Streptomyces</taxon>
        <taxon>Streptomyces violaceusniger group</taxon>
    </lineage>
</organism>
<reference evidence="2 3" key="1">
    <citation type="journal article" date="2020" name="Int. J. Syst. Evol. Microbiol.">
        <title>Reclassification of Streptomyces castelarensis and Streptomyces sporoclivatus as later heterotypic synonyms of Streptomyces antimycoticus.</title>
        <authorList>
            <person name="Komaki H."/>
            <person name="Tamura T."/>
        </authorList>
    </citation>
    <scope>NUCLEOTIDE SEQUENCE [LARGE SCALE GENOMIC DNA]</scope>
    <source>
        <strain evidence="2 3">NBRC 13459</strain>
    </source>
</reference>
<proteinExistence type="predicted"/>
<dbReference type="AlphaFoldDB" id="A0A4D4L0D8"/>
<dbReference type="EMBL" id="BJHW01000001">
    <property type="protein sequence ID" value="GDY51483.1"/>
    <property type="molecule type" value="Genomic_DNA"/>
</dbReference>